<dbReference type="Proteomes" id="UP000322927">
    <property type="component" value="Chromosome"/>
</dbReference>
<dbReference type="Pfam" id="PF01810">
    <property type="entry name" value="LysE"/>
    <property type="match status" value="1"/>
</dbReference>
<evidence type="ECO:0000256" key="4">
    <source>
        <dbReference type="ARBA" id="ARBA00022989"/>
    </source>
</evidence>
<dbReference type="AlphaFoldDB" id="A0A5P2C4U4"/>
<protein>
    <submittedName>
        <fullName evidence="8">Uncharacterized protein</fullName>
    </submittedName>
</protein>
<dbReference type="RefSeq" id="WP_150219989.1">
    <property type="nucleotide sequence ID" value="NZ_JBFAEP010000031.1"/>
</dbReference>
<gene>
    <name evidence="8" type="ORF">DEJ48_34130</name>
</gene>
<dbReference type="GO" id="GO:0005886">
    <property type="term" value="C:plasma membrane"/>
    <property type="evidence" value="ECO:0007669"/>
    <property type="project" value="UniProtKB-SubCell"/>
</dbReference>
<keyword evidence="4 7" id="KW-1133">Transmembrane helix</keyword>
<feature type="region of interest" description="Disordered" evidence="6">
    <location>
        <begin position="1"/>
        <end position="34"/>
    </location>
</feature>
<evidence type="ECO:0000313" key="8">
    <source>
        <dbReference type="EMBL" id="QES37786.1"/>
    </source>
</evidence>
<accession>A0A5P2C4U4</accession>
<sequence length="115" mass="12356">MPSWRHTSPVHLPKNPLSAGRAQPRYAQSAEARRRRRREYSALGARTGLCVHMRAAALGVSAIATRPALAFTVVKPAGAAALIWLGVRALTCRRRWDRATGGLFMAVGVGVAAVE</sequence>
<evidence type="ECO:0000313" key="9">
    <source>
        <dbReference type="Proteomes" id="UP000322927"/>
    </source>
</evidence>
<name>A0A5P2C4U4_STRVZ</name>
<evidence type="ECO:0000256" key="7">
    <source>
        <dbReference type="SAM" id="Phobius"/>
    </source>
</evidence>
<evidence type="ECO:0000256" key="6">
    <source>
        <dbReference type="SAM" id="MobiDB-lite"/>
    </source>
</evidence>
<proteinExistence type="predicted"/>
<organism evidence="8 9">
    <name type="scientific">Streptomyces venezuelae</name>
    <dbReference type="NCBI Taxonomy" id="54571"/>
    <lineage>
        <taxon>Bacteria</taxon>
        <taxon>Bacillati</taxon>
        <taxon>Actinomycetota</taxon>
        <taxon>Actinomycetes</taxon>
        <taxon>Kitasatosporales</taxon>
        <taxon>Streptomycetaceae</taxon>
        <taxon>Streptomyces</taxon>
    </lineage>
</organism>
<evidence type="ECO:0000256" key="5">
    <source>
        <dbReference type="ARBA" id="ARBA00023136"/>
    </source>
</evidence>
<dbReference type="GO" id="GO:0006865">
    <property type="term" value="P:amino acid transport"/>
    <property type="evidence" value="ECO:0007669"/>
    <property type="project" value="InterPro"/>
</dbReference>
<keyword evidence="2" id="KW-1003">Cell membrane</keyword>
<feature type="transmembrane region" description="Helical" evidence="7">
    <location>
        <begin position="69"/>
        <end position="87"/>
    </location>
</feature>
<feature type="transmembrane region" description="Helical" evidence="7">
    <location>
        <begin position="43"/>
        <end position="63"/>
    </location>
</feature>
<keyword evidence="3 7" id="KW-0812">Transmembrane</keyword>
<comment type="subcellular location">
    <subcellularLocation>
        <location evidence="1">Cell membrane</location>
        <topology evidence="1">Multi-pass membrane protein</topology>
    </subcellularLocation>
</comment>
<dbReference type="InterPro" id="IPR001123">
    <property type="entry name" value="LeuE-type"/>
</dbReference>
<keyword evidence="5 7" id="KW-0472">Membrane</keyword>
<dbReference type="OrthoDB" id="5185770at2"/>
<evidence type="ECO:0000256" key="1">
    <source>
        <dbReference type="ARBA" id="ARBA00004651"/>
    </source>
</evidence>
<evidence type="ECO:0000256" key="2">
    <source>
        <dbReference type="ARBA" id="ARBA00022475"/>
    </source>
</evidence>
<dbReference type="EMBL" id="CP029192">
    <property type="protein sequence ID" value="QES37786.1"/>
    <property type="molecule type" value="Genomic_DNA"/>
</dbReference>
<reference evidence="8 9" key="1">
    <citation type="submission" date="2018-05" db="EMBL/GenBank/DDBJ databases">
        <title>Streptomyces venezuelae.</title>
        <authorList>
            <person name="Kim W."/>
            <person name="Lee N."/>
            <person name="Cho B.-K."/>
        </authorList>
    </citation>
    <scope>NUCLEOTIDE SEQUENCE [LARGE SCALE GENOMIC DNA]</scope>
    <source>
        <strain evidence="8 9">ATCC 14584</strain>
    </source>
</reference>
<evidence type="ECO:0000256" key="3">
    <source>
        <dbReference type="ARBA" id="ARBA00022692"/>
    </source>
</evidence>